<evidence type="ECO:0000313" key="3">
    <source>
        <dbReference type="Proteomes" id="UP000472267"/>
    </source>
</evidence>
<dbReference type="GO" id="GO:0098793">
    <property type="term" value="C:presynapse"/>
    <property type="evidence" value="ECO:0007669"/>
    <property type="project" value="GOC"/>
</dbReference>
<dbReference type="Proteomes" id="UP000472267">
    <property type="component" value="Chromosome 23"/>
</dbReference>
<evidence type="ECO:0008006" key="4">
    <source>
        <dbReference type="Google" id="ProtNLM"/>
    </source>
</evidence>
<proteinExistence type="predicted"/>
<reference evidence="2" key="1">
    <citation type="submission" date="2019-06" db="EMBL/GenBank/DDBJ databases">
        <authorList>
            <consortium name="Wellcome Sanger Institute Data Sharing"/>
        </authorList>
    </citation>
    <scope>NUCLEOTIDE SEQUENCE [LARGE SCALE GENOMIC DNA]</scope>
</reference>
<accession>A0A672JEZ4</accession>
<evidence type="ECO:0000313" key="2">
    <source>
        <dbReference type="Ensembl" id="ENSSFAP00005052761.1"/>
    </source>
</evidence>
<organism evidence="2 3">
    <name type="scientific">Salarias fasciatus</name>
    <name type="common">Jewelled blenny</name>
    <name type="synonym">Blennius fasciatus</name>
    <dbReference type="NCBI Taxonomy" id="181472"/>
    <lineage>
        <taxon>Eukaryota</taxon>
        <taxon>Metazoa</taxon>
        <taxon>Chordata</taxon>
        <taxon>Craniata</taxon>
        <taxon>Vertebrata</taxon>
        <taxon>Euteleostomi</taxon>
        <taxon>Actinopterygii</taxon>
        <taxon>Neopterygii</taxon>
        <taxon>Teleostei</taxon>
        <taxon>Neoteleostei</taxon>
        <taxon>Acanthomorphata</taxon>
        <taxon>Ovalentaria</taxon>
        <taxon>Blenniimorphae</taxon>
        <taxon>Blenniiformes</taxon>
        <taxon>Blennioidei</taxon>
        <taxon>Blenniidae</taxon>
        <taxon>Salariinae</taxon>
        <taxon>Salarias</taxon>
    </lineage>
</organism>
<dbReference type="PANTHER" id="PTHR12166">
    <property type="entry name" value="CALCIUM-DEPENDENT SECRETION ACTIVATOR"/>
    <property type="match status" value="1"/>
</dbReference>
<dbReference type="GO" id="GO:0045921">
    <property type="term" value="P:positive regulation of exocytosis"/>
    <property type="evidence" value="ECO:0007669"/>
    <property type="project" value="TreeGrafter"/>
</dbReference>
<dbReference type="InParanoid" id="A0A672JEZ4"/>
<keyword evidence="3" id="KW-1185">Reference proteome</keyword>
<name>A0A672JEZ4_SALFA</name>
<dbReference type="Ensembl" id="ENSSFAT00005054423.1">
    <property type="protein sequence ID" value="ENSSFAP00005052761.1"/>
    <property type="gene ID" value="ENSSFAG00005025246.1"/>
</dbReference>
<reference evidence="2" key="2">
    <citation type="submission" date="2025-08" db="UniProtKB">
        <authorList>
            <consortium name="Ensembl"/>
        </authorList>
    </citation>
    <scope>IDENTIFICATION</scope>
</reference>
<dbReference type="GO" id="GO:0098978">
    <property type="term" value="C:glutamatergic synapse"/>
    <property type="evidence" value="ECO:0007669"/>
    <property type="project" value="TreeGrafter"/>
</dbReference>
<protein>
    <recommendedName>
        <fullName evidence="4">Calcium dependent secretion activator 2</fullName>
    </recommendedName>
</protein>
<dbReference type="GO" id="GO:0016079">
    <property type="term" value="P:synaptic vesicle exocytosis"/>
    <property type="evidence" value="ECO:0007669"/>
    <property type="project" value="InterPro"/>
</dbReference>
<dbReference type="InterPro" id="IPR033227">
    <property type="entry name" value="CAPS"/>
</dbReference>
<dbReference type="GO" id="GO:1990504">
    <property type="term" value="P:dense core granule exocytosis"/>
    <property type="evidence" value="ECO:0007669"/>
    <property type="project" value="InterPro"/>
</dbReference>
<reference evidence="2" key="3">
    <citation type="submission" date="2025-09" db="UniProtKB">
        <authorList>
            <consortium name="Ensembl"/>
        </authorList>
    </citation>
    <scope>IDENTIFICATION</scope>
</reference>
<dbReference type="PANTHER" id="PTHR12166:SF7">
    <property type="entry name" value="CALCIUM-DEPENDENT SECRETION ACTIVATOR 2"/>
    <property type="match status" value="1"/>
</dbReference>
<feature type="region of interest" description="Disordered" evidence="1">
    <location>
        <begin position="130"/>
        <end position="154"/>
    </location>
</feature>
<sequence length="154" mass="17333">MPTPVLQKVNKQQLQAVKERFLAFLDGDTQIVASEAFCNAVRSYYEGFLKSEQVSRMVQSGGCSVNNFRDVFKKNIERRVSSLPEIDGLSKETVLSSWITKYDAIYKRDINLPLTLPGSKRSCGTEAERRFTSGEPVAVNQDQRGSKTAARLHR</sequence>
<dbReference type="AlphaFoldDB" id="A0A672JEZ4"/>
<evidence type="ECO:0000256" key="1">
    <source>
        <dbReference type="SAM" id="MobiDB-lite"/>
    </source>
</evidence>